<keyword evidence="2" id="KW-0378">Hydrolase</keyword>
<dbReference type="SUPFAM" id="SSF56420">
    <property type="entry name" value="Peptide deformylase"/>
    <property type="match status" value="1"/>
</dbReference>
<dbReference type="HAMAP" id="MF_00163">
    <property type="entry name" value="Pep_deformylase"/>
    <property type="match status" value="1"/>
</dbReference>
<dbReference type="NCBIfam" id="NF001159">
    <property type="entry name" value="PRK00150.1-3"/>
    <property type="match status" value="1"/>
</dbReference>
<feature type="binding site" evidence="2">
    <location>
        <position position="100"/>
    </location>
    <ligand>
        <name>Fe cation</name>
        <dbReference type="ChEBI" id="CHEBI:24875"/>
    </ligand>
</feature>
<comment type="cofactor">
    <cofactor evidence="2">
        <name>Fe(2+)</name>
        <dbReference type="ChEBI" id="CHEBI:29033"/>
    </cofactor>
    <text evidence="2">Binds 1 Fe(2+) ion.</text>
</comment>
<dbReference type="GO" id="GO:0046872">
    <property type="term" value="F:metal ion binding"/>
    <property type="evidence" value="ECO:0007669"/>
    <property type="project" value="UniProtKB-KW"/>
</dbReference>
<evidence type="ECO:0000313" key="3">
    <source>
        <dbReference type="EMBL" id="KKR63151.1"/>
    </source>
</evidence>
<feature type="active site" evidence="2">
    <location>
        <position position="143"/>
    </location>
</feature>
<comment type="function">
    <text evidence="2">Removes the formyl group from the N-terminal Met of newly synthesized proteins. Requires at least a dipeptide for an efficient rate of reaction. N-terminal L-methionine is a prerequisite for activity but the enzyme has broad specificity at other positions.</text>
</comment>
<dbReference type="GO" id="GO:0042586">
    <property type="term" value="F:peptide deformylase activity"/>
    <property type="evidence" value="ECO:0007669"/>
    <property type="project" value="UniProtKB-UniRule"/>
</dbReference>
<keyword evidence="2" id="KW-0479">Metal-binding</keyword>
<dbReference type="NCBIfam" id="TIGR00079">
    <property type="entry name" value="pept_deformyl"/>
    <property type="match status" value="1"/>
</dbReference>
<dbReference type="PATRIC" id="fig|1618553.3.peg.430"/>
<feature type="binding site" evidence="2">
    <location>
        <position position="146"/>
    </location>
    <ligand>
        <name>Fe cation</name>
        <dbReference type="ChEBI" id="CHEBI:24875"/>
    </ligand>
</feature>
<name>A0A0G0SLC0_9BACT</name>
<dbReference type="EC" id="3.5.1.88" evidence="2"/>
<dbReference type="InterPro" id="IPR023635">
    <property type="entry name" value="Peptide_deformylase"/>
</dbReference>
<sequence>MIRKIVLSNNPILRKKSRPVPKIDKKIKDLIKDLRDTLSIQKDPEGVGLAAPQIGKNLRIFVAKYKDFEKVVINPEIVRVENKSRSAKSRQSKKEILEGCLSLPYYYGPLKRAAKITIKYLDEKGKTLTETFDGFHAQIIMHEIDHLEGILFIDHLLSEGKPLYKVEGDEWEEVELS</sequence>
<dbReference type="InterPro" id="IPR036821">
    <property type="entry name" value="Peptide_deformylase_sf"/>
</dbReference>
<dbReference type="Proteomes" id="UP000034293">
    <property type="component" value="Unassembled WGS sequence"/>
</dbReference>
<dbReference type="AlphaFoldDB" id="A0A0G0SLC0"/>
<comment type="similarity">
    <text evidence="1 2">Belongs to the polypeptide deformylase family.</text>
</comment>
<proteinExistence type="inferred from homology"/>
<dbReference type="Pfam" id="PF01327">
    <property type="entry name" value="Pep_deformylase"/>
    <property type="match status" value="1"/>
</dbReference>
<evidence type="ECO:0000313" key="4">
    <source>
        <dbReference type="Proteomes" id="UP000034293"/>
    </source>
</evidence>
<dbReference type="PIRSF" id="PIRSF004749">
    <property type="entry name" value="Pep_def"/>
    <property type="match status" value="1"/>
</dbReference>
<evidence type="ECO:0000256" key="1">
    <source>
        <dbReference type="ARBA" id="ARBA00010759"/>
    </source>
</evidence>
<feature type="binding site" evidence="2">
    <location>
        <position position="142"/>
    </location>
    <ligand>
        <name>Fe cation</name>
        <dbReference type="ChEBI" id="CHEBI:24875"/>
    </ligand>
</feature>
<dbReference type="Gene3D" id="3.90.45.10">
    <property type="entry name" value="Peptide deformylase"/>
    <property type="match status" value="1"/>
</dbReference>
<protein>
    <recommendedName>
        <fullName evidence="2">Peptide deformylase</fullName>
        <shortName evidence="2">PDF</shortName>
        <ecNumber evidence="2">3.5.1.88</ecNumber>
    </recommendedName>
    <alternativeName>
        <fullName evidence="2">Polypeptide deformylase</fullName>
    </alternativeName>
</protein>
<dbReference type="EMBL" id="LBZA01000031">
    <property type="protein sequence ID" value="KKR63151.1"/>
    <property type="molecule type" value="Genomic_DNA"/>
</dbReference>
<accession>A0A0G0SLC0</accession>
<dbReference type="CDD" id="cd00487">
    <property type="entry name" value="Pep_deformylase"/>
    <property type="match status" value="1"/>
</dbReference>
<comment type="catalytic activity">
    <reaction evidence="2">
        <text>N-terminal N-formyl-L-methionyl-[peptide] + H2O = N-terminal L-methionyl-[peptide] + formate</text>
        <dbReference type="Rhea" id="RHEA:24420"/>
        <dbReference type="Rhea" id="RHEA-COMP:10639"/>
        <dbReference type="Rhea" id="RHEA-COMP:10640"/>
        <dbReference type="ChEBI" id="CHEBI:15377"/>
        <dbReference type="ChEBI" id="CHEBI:15740"/>
        <dbReference type="ChEBI" id="CHEBI:49298"/>
        <dbReference type="ChEBI" id="CHEBI:64731"/>
        <dbReference type="EC" id="3.5.1.88"/>
    </reaction>
</comment>
<dbReference type="PANTHER" id="PTHR10458:SF22">
    <property type="entry name" value="PEPTIDE DEFORMYLASE"/>
    <property type="match status" value="1"/>
</dbReference>
<keyword evidence="2" id="KW-0408">Iron</keyword>
<reference evidence="3 4" key="1">
    <citation type="journal article" date="2015" name="Nature">
        <title>rRNA introns, odd ribosomes, and small enigmatic genomes across a large radiation of phyla.</title>
        <authorList>
            <person name="Brown C.T."/>
            <person name="Hug L.A."/>
            <person name="Thomas B.C."/>
            <person name="Sharon I."/>
            <person name="Castelle C.J."/>
            <person name="Singh A."/>
            <person name="Wilkins M.J."/>
            <person name="Williams K.H."/>
            <person name="Banfield J.F."/>
        </authorList>
    </citation>
    <scope>NUCLEOTIDE SEQUENCE [LARGE SCALE GENOMIC DNA]</scope>
</reference>
<evidence type="ECO:0000256" key="2">
    <source>
        <dbReference type="HAMAP-Rule" id="MF_00163"/>
    </source>
</evidence>
<dbReference type="PANTHER" id="PTHR10458">
    <property type="entry name" value="PEPTIDE DEFORMYLASE"/>
    <property type="match status" value="1"/>
</dbReference>
<dbReference type="GO" id="GO:0006412">
    <property type="term" value="P:translation"/>
    <property type="evidence" value="ECO:0007669"/>
    <property type="project" value="UniProtKB-UniRule"/>
</dbReference>
<organism evidence="3 4">
    <name type="scientific">Candidatus Woesebacteria bacterium GW2011_GWA1_40_43</name>
    <dbReference type="NCBI Taxonomy" id="1618553"/>
    <lineage>
        <taxon>Bacteria</taxon>
        <taxon>Candidatus Woeseibacteriota</taxon>
    </lineage>
</organism>
<dbReference type="PRINTS" id="PR01576">
    <property type="entry name" value="PDEFORMYLASE"/>
</dbReference>
<comment type="caution">
    <text evidence="3">The sequence shown here is derived from an EMBL/GenBank/DDBJ whole genome shotgun (WGS) entry which is preliminary data.</text>
</comment>
<keyword evidence="2" id="KW-0648">Protein biosynthesis</keyword>
<gene>
    <name evidence="2" type="primary">def</name>
    <name evidence="3" type="ORF">UU02_C0031G0005</name>
</gene>